<evidence type="ECO:0000313" key="1">
    <source>
        <dbReference type="EMBL" id="KAF7635553.1"/>
    </source>
</evidence>
<gene>
    <name evidence="1" type="ORF">Mgra_00005095</name>
</gene>
<dbReference type="Proteomes" id="UP000605970">
    <property type="component" value="Unassembled WGS sequence"/>
</dbReference>
<dbReference type="EMBL" id="JABEBT010000041">
    <property type="protein sequence ID" value="KAF7635553.1"/>
    <property type="molecule type" value="Genomic_DNA"/>
</dbReference>
<organism evidence="1 2">
    <name type="scientific">Meloidogyne graminicola</name>
    <dbReference type="NCBI Taxonomy" id="189291"/>
    <lineage>
        <taxon>Eukaryota</taxon>
        <taxon>Metazoa</taxon>
        <taxon>Ecdysozoa</taxon>
        <taxon>Nematoda</taxon>
        <taxon>Chromadorea</taxon>
        <taxon>Rhabditida</taxon>
        <taxon>Tylenchina</taxon>
        <taxon>Tylenchomorpha</taxon>
        <taxon>Tylenchoidea</taxon>
        <taxon>Meloidogynidae</taxon>
        <taxon>Meloidogyninae</taxon>
        <taxon>Meloidogyne</taxon>
    </lineage>
</organism>
<accession>A0A8S9ZQQ6</accession>
<protein>
    <submittedName>
        <fullName evidence="1">Uncharacterized protein</fullName>
    </submittedName>
</protein>
<comment type="caution">
    <text evidence="1">The sequence shown here is derived from an EMBL/GenBank/DDBJ whole genome shotgun (WGS) entry which is preliminary data.</text>
</comment>
<sequence>MTRKFVKRSKFFKKINLI</sequence>
<keyword evidence="2" id="KW-1185">Reference proteome</keyword>
<evidence type="ECO:0000313" key="2">
    <source>
        <dbReference type="Proteomes" id="UP000605970"/>
    </source>
</evidence>
<dbReference type="AlphaFoldDB" id="A0A8S9ZQQ6"/>
<proteinExistence type="predicted"/>
<reference evidence="1" key="1">
    <citation type="journal article" date="2020" name="Ecol. Evol.">
        <title>Genome structure and content of the rice root-knot nematode (Meloidogyne graminicola).</title>
        <authorList>
            <person name="Phan N.T."/>
            <person name="Danchin E.G.J."/>
            <person name="Klopp C."/>
            <person name="Perfus-Barbeoch L."/>
            <person name="Kozlowski D.K."/>
            <person name="Koutsovoulos G.D."/>
            <person name="Lopez-Roques C."/>
            <person name="Bouchez O."/>
            <person name="Zahm M."/>
            <person name="Besnard G."/>
            <person name="Bellafiore S."/>
        </authorList>
    </citation>
    <scope>NUCLEOTIDE SEQUENCE</scope>
    <source>
        <strain evidence="1">VN-18</strain>
    </source>
</reference>
<name>A0A8S9ZQQ6_9BILA</name>